<protein>
    <recommendedName>
        <fullName evidence="2">Phosphoenolpyruvate carboxylase</fullName>
    </recommendedName>
</protein>
<dbReference type="PANTHER" id="PTHR30523">
    <property type="entry name" value="PHOSPHOENOLPYRUVATE CARBOXYLASE"/>
    <property type="match status" value="1"/>
</dbReference>
<evidence type="ECO:0000313" key="5">
    <source>
        <dbReference type="Proteomes" id="UP000242972"/>
    </source>
</evidence>
<dbReference type="InterPro" id="IPR033129">
    <property type="entry name" value="PEPCASE_His_AS"/>
</dbReference>
<dbReference type="InterPro" id="IPR021135">
    <property type="entry name" value="PEP_COase"/>
</dbReference>
<dbReference type="GO" id="GO:0006099">
    <property type="term" value="P:tricarboxylic acid cycle"/>
    <property type="evidence" value="ECO:0007669"/>
    <property type="project" value="InterPro"/>
</dbReference>
<dbReference type="AlphaFoldDB" id="A0A2T2XF85"/>
<dbReference type="SUPFAM" id="SSF51621">
    <property type="entry name" value="Phosphoenolpyruvate/pyruvate domain"/>
    <property type="match status" value="1"/>
</dbReference>
<dbReference type="GO" id="GO:0008964">
    <property type="term" value="F:phosphoenolpyruvate carboxylase activity"/>
    <property type="evidence" value="ECO:0007669"/>
    <property type="project" value="InterPro"/>
</dbReference>
<evidence type="ECO:0000256" key="3">
    <source>
        <dbReference type="PROSITE-ProRule" id="PRU10112"/>
    </source>
</evidence>
<proteinExistence type="predicted"/>
<dbReference type="PRINTS" id="PR00150">
    <property type="entry name" value="PEPCARBXLASE"/>
</dbReference>
<dbReference type="EMBL" id="PXYW01000026">
    <property type="protein sequence ID" value="PSR33116.1"/>
    <property type="molecule type" value="Genomic_DNA"/>
</dbReference>
<accession>A0A2T2XF85</accession>
<dbReference type="Pfam" id="PF00311">
    <property type="entry name" value="PEPcase"/>
    <property type="match status" value="1"/>
</dbReference>
<reference evidence="4 5" key="1">
    <citation type="journal article" date="2014" name="BMC Genomics">
        <title>Comparison of environmental and isolate Sulfobacillus genomes reveals diverse carbon, sulfur, nitrogen, and hydrogen metabolisms.</title>
        <authorList>
            <person name="Justice N.B."/>
            <person name="Norman A."/>
            <person name="Brown C.T."/>
            <person name="Singh A."/>
            <person name="Thomas B.C."/>
            <person name="Banfield J.F."/>
        </authorList>
    </citation>
    <scope>NUCLEOTIDE SEQUENCE [LARGE SCALE GENOMIC DNA]</scope>
    <source>
        <strain evidence="4">AMDSBA4</strain>
    </source>
</reference>
<name>A0A2T2XF85_9FIRM</name>
<comment type="caution">
    <text evidence="4">The sequence shown here is derived from an EMBL/GenBank/DDBJ whole genome shotgun (WGS) entry which is preliminary data.</text>
</comment>
<evidence type="ECO:0000256" key="2">
    <source>
        <dbReference type="ARBA" id="ARBA00022419"/>
    </source>
</evidence>
<dbReference type="GO" id="GO:0015977">
    <property type="term" value="P:carbon fixation"/>
    <property type="evidence" value="ECO:0007669"/>
    <property type="project" value="InterPro"/>
</dbReference>
<sequence length="852" mass="97620">MTNSFLTPLWKSYWTQLQPLLDLVVQEEESCNIVGEAHDWLNLATSLRLREEPFEIHSRTKDVAIDGSVVRYLTERLRLQNLAEDLHRLSIIAGTSSEPLRGSVAALRQRLVNQPITSPATTAAEGRVVLTSHPTESTRRTILQHMKKLGLLLQQPRSISNDLEIREALRAIWRTPSQRTTRPTVADEVELGLYYIRESLFDMLPQVTSEIESLVSPQHLPAVDWKIESWIGGDRDGHPYVDAQVTQWTLNRHREVARELYSERLSRLEHVLTSHTRYLHHQDRIRDWLETQSLQMPDAYAKLKDRYPQEPLRQVVGLINERLRQEHYRDTQSLYDDIVLLEEAWSPHVNRRPPLLSLLSRQVKTFGTHLASLDIRQHSRVHHEALVEIFGESYERATESEKLAILNQAFDNPPAFHPESASSLELQSTFRVIAEAQQLSGPDSVSHYLISMVHGASDLVGVLLLLRILVPEVVVDIIPVIETLNDLERCPKIMAEAYQIPAWRNHVHQRGDYLEVMLGYSDSTKDAGMLTASWAIFQAADSLSRWAQHQGIRLGFFHGRGGALGRGGGPTSYAIMGQPYASLRHRFRVTQQGEVLSQKFLLPDLAHRSLELMTTAHVEALLYPSSDPGPKVWTLFNQLAHRALIQYRSLIDARNFWEYFLDVTPIREMAALNWGSRPSWREKFDWGDLRAIPWVFSWTQNRTLLPGWYGAGTALSSLPDSYAQLQELYRVWPFWHTLVHNMELALVKADLHVAEAYQNLTTPSLKALFWPAIQEEYLRLKEAVLRITGHQELLDDQITLKEVIAWRNPMVDPLNYLQIETLDAYRSTGNEDYLPILAQTMEGIALGLRNTG</sequence>
<dbReference type="InterPro" id="IPR015813">
    <property type="entry name" value="Pyrv/PenolPyrv_kinase-like_dom"/>
</dbReference>
<evidence type="ECO:0000256" key="1">
    <source>
        <dbReference type="ARBA" id="ARBA00003670"/>
    </source>
</evidence>
<dbReference type="PANTHER" id="PTHR30523:SF6">
    <property type="entry name" value="PHOSPHOENOLPYRUVATE CARBOXYLASE"/>
    <property type="match status" value="1"/>
</dbReference>
<evidence type="ECO:0000313" key="4">
    <source>
        <dbReference type="EMBL" id="PSR33116.1"/>
    </source>
</evidence>
<gene>
    <name evidence="4" type="ORF">C7B46_11120</name>
</gene>
<feature type="active site" evidence="3">
    <location>
        <position position="525"/>
    </location>
</feature>
<dbReference type="PROSITE" id="PS00393">
    <property type="entry name" value="PEPCASE_2"/>
    <property type="match status" value="1"/>
</dbReference>
<keyword evidence="4" id="KW-0670">Pyruvate</keyword>
<dbReference type="Proteomes" id="UP000242972">
    <property type="component" value="Unassembled WGS sequence"/>
</dbReference>
<comment type="function">
    <text evidence="1">Forms oxaloacetate, a four-carbon dicarboxylic acid source for the tricarboxylic acid cycle.</text>
</comment>
<dbReference type="GO" id="GO:0005829">
    <property type="term" value="C:cytosol"/>
    <property type="evidence" value="ECO:0007669"/>
    <property type="project" value="TreeGrafter"/>
</dbReference>
<organism evidence="4 5">
    <name type="scientific">Sulfobacillus benefaciens</name>
    <dbReference type="NCBI Taxonomy" id="453960"/>
    <lineage>
        <taxon>Bacteria</taxon>
        <taxon>Bacillati</taxon>
        <taxon>Bacillota</taxon>
        <taxon>Clostridia</taxon>
        <taxon>Eubacteriales</taxon>
        <taxon>Clostridiales Family XVII. Incertae Sedis</taxon>
        <taxon>Sulfobacillus</taxon>
    </lineage>
</organism>